<protein>
    <submittedName>
        <fullName evidence="2">Helix-turn-helix transcriptional regulator</fullName>
    </submittedName>
</protein>
<dbReference type="PROSITE" id="PS50943">
    <property type="entry name" value="HTH_CROC1"/>
    <property type="match status" value="1"/>
</dbReference>
<name>A0A923MEY7_9FIRM</name>
<dbReference type="SMART" id="SM00530">
    <property type="entry name" value="HTH_XRE"/>
    <property type="match status" value="1"/>
</dbReference>
<dbReference type="RefSeq" id="WP_187013814.1">
    <property type="nucleotide sequence ID" value="NZ_JACOQI010000002.1"/>
</dbReference>
<dbReference type="InterPro" id="IPR001387">
    <property type="entry name" value="Cro/C1-type_HTH"/>
</dbReference>
<dbReference type="AlphaFoldDB" id="A0A923MEY7"/>
<dbReference type="Pfam" id="PF01381">
    <property type="entry name" value="HTH_3"/>
    <property type="match status" value="1"/>
</dbReference>
<dbReference type="EMBL" id="JACOQI010000002">
    <property type="protein sequence ID" value="MBC5769467.1"/>
    <property type="molecule type" value="Genomic_DNA"/>
</dbReference>
<dbReference type="Proteomes" id="UP000620327">
    <property type="component" value="Unassembled WGS sequence"/>
</dbReference>
<feature type="domain" description="HTH cro/C1-type" evidence="1">
    <location>
        <begin position="9"/>
        <end position="62"/>
    </location>
</feature>
<reference evidence="2" key="1">
    <citation type="submission" date="2020-08" db="EMBL/GenBank/DDBJ databases">
        <title>Genome public.</title>
        <authorList>
            <person name="Liu C."/>
            <person name="Sun Q."/>
        </authorList>
    </citation>
    <scope>NUCLEOTIDE SEQUENCE</scope>
    <source>
        <strain evidence="2">BX15</strain>
    </source>
</reference>
<evidence type="ECO:0000313" key="2">
    <source>
        <dbReference type="EMBL" id="MBC5769467.1"/>
    </source>
</evidence>
<accession>A0A923MEY7</accession>
<evidence type="ECO:0000313" key="3">
    <source>
        <dbReference type="Proteomes" id="UP000620327"/>
    </source>
</evidence>
<dbReference type="CDD" id="cd00093">
    <property type="entry name" value="HTH_XRE"/>
    <property type="match status" value="1"/>
</dbReference>
<dbReference type="SUPFAM" id="SSF47413">
    <property type="entry name" value="lambda repressor-like DNA-binding domains"/>
    <property type="match status" value="1"/>
</dbReference>
<dbReference type="InterPro" id="IPR010982">
    <property type="entry name" value="Lambda_DNA-bd_dom_sf"/>
</dbReference>
<dbReference type="GO" id="GO:0003677">
    <property type="term" value="F:DNA binding"/>
    <property type="evidence" value="ECO:0007669"/>
    <property type="project" value="InterPro"/>
</dbReference>
<dbReference type="Gene3D" id="1.10.260.40">
    <property type="entry name" value="lambda repressor-like DNA-binding domains"/>
    <property type="match status" value="1"/>
</dbReference>
<proteinExistence type="predicted"/>
<sequence length="128" mass="14639">MDSVIFTRIKELCAENNITINKLESELGMSQYSIGRWKSSTSPTIDKISKIAEYFHVSIDYLVGASNVRSTADTMLGDPDYITLQRARERMTEQDRNRMMGILKIGFDYAFSDENDPQQKKSVLLDTE</sequence>
<organism evidence="2 3">
    <name type="scientific">Dysosmobacter segnis</name>
    <dbReference type="NCBI Taxonomy" id="2763042"/>
    <lineage>
        <taxon>Bacteria</taxon>
        <taxon>Bacillati</taxon>
        <taxon>Bacillota</taxon>
        <taxon>Clostridia</taxon>
        <taxon>Eubacteriales</taxon>
        <taxon>Oscillospiraceae</taxon>
        <taxon>Dysosmobacter</taxon>
    </lineage>
</organism>
<keyword evidence="3" id="KW-1185">Reference proteome</keyword>
<gene>
    <name evidence="2" type="ORF">H8Z83_03895</name>
</gene>
<evidence type="ECO:0000259" key="1">
    <source>
        <dbReference type="PROSITE" id="PS50943"/>
    </source>
</evidence>
<comment type="caution">
    <text evidence="2">The sequence shown here is derived from an EMBL/GenBank/DDBJ whole genome shotgun (WGS) entry which is preliminary data.</text>
</comment>